<sequence length="233" mass="25592">MGWLSGWKKRIRLAIDNNDITAALSNFPILIYLSSSSGINNADVTSVFDEVGANRKKIAVTRGDGITQCYVEVEKWDSGNEKAWLWAKVPSVSNTIDEVVYLYYDNSKADNTTYVGDPSDAVAHNVWDANFKLVTHMRDDPDTSHVRDSTVNANDGAKKAANEPIVTTAGKIDDAQDFDGTDDRISVPDVDELDFGTGDFTVSLWFKPDVVAETGILVAKIYMRTGVSWAPGF</sequence>
<evidence type="ECO:0000313" key="2">
    <source>
        <dbReference type="EMBL" id="GAG55750.1"/>
    </source>
</evidence>
<reference evidence="2" key="1">
    <citation type="journal article" date="2014" name="Front. Microbiol.">
        <title>High frequency of phylogenetically diverse reductive dehalogenase-homologous genes in deep subseafloor sedimentary metagenomes.</title>
        <authorList>
            <person name="Kawai M."/>
            <person name="Futagami T."/>
            <person name="Toyoda A."/>
            <person name="Takaki Y."/>
            <person name="Nishi S."/>
            <person name="Hori S."/>
            <person name="Arai W."/>
            <person name="Tsubouchi T."/>
            <person name="Morono Y."/>
            <person name="Uchiyama I."/>
            <person name="Ito T."/>
            <person name="Fujiyama A."/>
            <person name="Inagaki F."/>
            <person name="Takami H."/>
        </authorList>
    </citation>
    <scope>NUCLEOTIDE SEQUENCE</scope>
    <source>
        <strain evidence="2">Expedition CK06-06</strain>
    </source>
</reference>
<dbReference type="SUPFAM" id="SSF49899">
    <property type="entry name" value="Concanavalin A-like lectins/glucanases"/>
    <property type="match status" value="1"/>
</dbReference>
<feature type="domain" description="DUF2341" evidence="1">
    <location>
        <begin position="58"/>
        <end position="112"/>
    </location>
</feature>
<dbReference type="InterPro" id="IPR018765">
    <property type="entry name" value="DUF2341"/>
</dbReference>
<organism evidence="2">
    <name type="scientific">marine sediment metagenome</name>
    <dbReference type="NCBI Taxonomy" id="412755"/>
    <lineage>
        <taxon>unclassified sequences</taxon>
        <taxon>metagenomes</taxon>
        <taxon>ecological metagenomes</taxon>
    </lineage>
</organism>
<proteinExistence type="predicted"/>
<comment type="caution">
    <text evidence="2">The sequence shown here is derived from an EMBL/GenBank/DDBJ whole genome shotgun (WGS) entry which is preliminary data.</text>
</comment>
<dbReference type="EMBL" id="BART01002048">
    <property type="protein sequence ID" value="GAG55750.1"/>
    <property type="molecule type" value="Genomic_DNA"/>
</dbReference>
<dbReference type="Gene3D" id="2.60.120.200">
    <property type="match status" value="1"/>
</dbReference>
<evidence type="ECO:0000259" key="1">
    <source>
        <dbReference type="Pfam" id="PF10102"/>
    </source>
</evidence>
<dbReference type="Pfam" id="PF10102">
    <property type="entry name" value="DUF2341"/>
    <property type="match status" value="1"/>
</dbReference>
<dbReference type="AlphaFoldDB" id="X0YII7"/>
<accession>X0YII7</accession>
<feature type="non-terminal residue" evidence="2">
    <location>
        <position position="233"/>
    </location>
</feature>
<protein>
    <recommendedName>
        <fullName evidence="1">DUF2341 domain-containing protein</fullName>
    </recommendedName>
</protein>
<dbReference type="InterPro" id="IPR013320">
    <property type="entry name" value="ConA-like_dom_sf"/>
</dbReference>
<gene>
    <name evidence="2" type="ORF">S01H4_06576</name>
</gene>
<name>X0YII7_9ZZZZ</name>